<reference evidence="2" key="1">
    <citation type="submission" date="2022-11" db="EMBL/GenBank/DDBJ databases">
        <title>Chromosomal genome sequence assembly and mating type (MAT) locus characterization of the leprose asexual lichenized fungus Lepraria neglecta (Nyl.) Erichsen.</title>
        <authorList>
            <person name="Allen J.L."/>
            <person name="Pfeffer B."/>
        </authorList>
    </citation>
    <scope>NUCLEOTIDE SEQUENCE</scope>
    <source>
        <strain evidence="2">Allen 5258</strain>
    </source>
</reference>
<dbReference type="Proteomes" id="UP001276659">
    <property type="component" value="Unassembled WGS sequence"/>
</dbReference>
<dbReference type="EMBL" id="JASNWA010000003">
    <property type="protein sequence ID" value="KAK3178677.1"/>
    <property type="molecule type" value="Genomic_DNA"/>
</dbReference>
<feature type="region of interest" description="Disordered" evidence="1">
    <location>
        <begin position="329"/>
        <end position="350"/>
    </location>
</feature>
<gene>
    <name evidence="2" type="ORF">OEA41_000814</name>
</gene>
<evidence type="ECO:0000256" key="1">
    <source>
        <dbReference type="SAM" id="MobiDB-lite"/>
    </source>
</evidence>
<accession>A0AAE0DQ59</accession>
<keyword evidence="3" id="KW-1185">Reference proteome</keyword>
<evidence type="ECO:0000313" key="3">
    <source>
        <dbReference type="Proteomes" id="UP001276659"/>
    </source>
</evidence>
<proteinExistence type="predicted"/>
<evidence type="ECO:0000313" key="2">
    <source>
        <dbReference type="EMBL" id="KAK3178677.1"/>
    </source>
</evidence>
<sequence length="458" mass="51092">MRRCFQTIRPLQLGPQQCRSLRTSTRSRPQKPAVNQLSNAELLNLVNEGKEDAQVEEKGPETQYEDARSQQQPAPSLHLPESPLTSQRLLDARSRHKAEKPLPSKERSGFQLKLHKNPFGIQLLPHSGDLANMSIAQALGTPPRLCVLTGLRIPSYFQIPLGLATHPKTGAPWHLPRLTVEPESNKSSEDGSESSANDTTPSSPQAPPITERKMLPASKQSARVATGTHFLASRQVFEHVSSLQQKSYGRLMPFRWKEDSSIKTPEIIWREDMDTFILETLRKNVSKNLAYLASRPAAYVCSCRDHSKISDHGQVGAVLWLGPESQHTAQATTSNKDGAPASHSEDPGPPPYAMHYYRSHYILVFNLPALLGPDHLRTLRESSLPHFSDQYAVIKTKRATVKLQMELWKLLGYLAQDEKEARNSAVVSDSTAIDRGLDFDALLAKDRFECPLVNIITD</sequence>
<feature type="region of interest" description="Disordered" evidence="1">
    <location>
        <begin position="181"/>
        <end position="218"/>
    </location>
</feature>
<protein>
    <submittedName>
        <fullName evidence="2">Uncharacterized protein</fullName>
    </submittedName>
</protein>
<feature type="compositionally biased region" description="Polar residues" evidence="1">
    <location>
        <begin position="17"/>
        <end position="41"/>
    </location>
</feature>
<organism evidence="2 3">
    <name type="scientific">Lepraria neglecta</name>
    <dbReference type="NCBI Taxonomy" id="209136"/>
    <lineage>
        <taxon>Eukaryota</taxon>
        <taxon>Fungi</taxon>
        <taxon>Dikarya</taxon>
        <taxon>Ascomycota</taxon>
        <taxon>Pezizomycotina</taxon>
        <taxon>Lecanoromycetes</taxon>
        <taxon>OSLEUM clade</taxon>
        <taxon>Lecanoromycetidae</taxon>
        <taxon>Lecanorales</taxon>
        <taxon>Lecanorineae</taxon>
        <taxon>Stereocaulaceae</taxon>
        <taxon>Lepraria</taxon>
    </lineage>
</organism>
<feature type="region of interest" description="Disordered" evidence="1">
    <location>
        <begin position="17"/>
        <end position="83"/>
    </location>
</feature>
<comment type="caution">
    <text evidence="2">The sequence shown here is derived from an EMBL/GenBank/DDBJ whole genome shotgun (WGS) entry which is preliminary data.</text>
</comment>
<dbReference type="AlphaFoldDB" id="A0AAE0DQ59"/>
<feature type="compositionally biased region" description="Basic and acidic residues" evidence="1">
    <location>
        <begin position="48"/>
        <end position="68"/>
    </location>
</feature>
<name>A0AAE0DQ59_9LECA</name>